<dbReference type="RefSeq" id="XP_019913893.1">
    <property type="nucleotide sequence ID" value="XM_020058123.1"/>
</dbReference>
<dbReference type="InterPro" id="IPR008780">
    <property type="entry name" value="Plasmodium_Vir"/>
</dbReference>
<evidence type="ECO:0000256" key="1">
    <source>
        <dbReference type="SAM" id="MobiDB-lite"/>
    </source>
</evidence>
<feature type="region of interest" description="Disordered" evidence="1">
    <location>
        <begin position="296"/>
        <end position="346"/>
    </location>
</feature>
<name>A0A1B1DWR1_9APIC</name>
<dbReference type="AlphaFoldDB" id="A0A1B1DWR1"/>
<evidence type="ECO:0000313" key="2">
    <source>
        <dbReference type="EMBL" id="ANQ07198.1"/>
    </source>
</evidence>
<dbReference type="EMBL" id="CP016244">
    <property type="protein sequence ID" value="ANQ07198.1"/>
    <property type="molecule type" value="Genomic_DNA"/>
</dbReference>
<evidence type="ECO:0000313" key="3">
    <source>
        <dbReference type="Proteomes" id="UP000092716"/>
    </source>
</evidence>
<feature type="compositionally biased region" description="Low complexity" evidence="1">
    <location>
        <begin position="296"/>
        <end position="308"/>
    </location>
</feature>
<proteinExistence type="predicted"/>
<dbReference type="GeneID" id="30908040"/>
<protein>
    <submittedName>
        <fullName evidence="2">KIR-like protein</fullName>
    </submittedName>
</protein>
<accession>A0A1B1DWR1</accession>
<reference evidence="3" key="1">
    <citation type="submission" date="2016-06" db="EMBL/GenBank/DDBJ databases">
        <title>First high quality genome sequence of Plasmodium coatneyi using continuous long reads from single molecule, real-time sequencing.</title>
        <authorList>
            <person name="Chien J.-T."/>
            <person name="Pakala S.B."/>
            <person name="Geraldo J.A."/>
            <person name="Lapp S.A."/>
            <person name="Barnwell J.W."/>
            <person name="Kissinger J.C."/>
            <person name="Galinski M.R."/>
            <person name="Humphrey J.C."/>
        </authorList>
    </citation>
    <scope>NUCLEOTIDE SEQUENCE [LARGE SCALE GENOMIC DNA]</scope>
    <source>
        <strain evidence="3">Hackeri</strain>
    </source>
</reference>
<organism evidence="2 3">
    <name type="scientific">Plasmodium coatneyi</name>
    <dbReference type="NCBI Taxonomy" id="208452"/>
    <lineage>
        <taxon>Eukaryota</taxon>
        <taxon>Sar</taxon>
        <taxon>Alveolata</taxon>
        <taxon>Apicomplexa</taxon>
        <taxon>Aconoidasida</taxon>
        <taxon>Haemosporida</taxon>
        <taxon>Plasmodiidae</taxon>
        <taxon>Plasmodium</taxon>
    </lineage>
</organism>
<feature type="region of interest" description="Disordered" evidence="1">
    <location>
        <begin position="263"/>
        <end position="282"/>
    </location>
</feature>
<dbReference type="Pfam" id="PF05795">
    <property type="entry name" value="Plasmodium_Vir"/>
    <property type="match status" value="1"/>
</dbReference>
<keyword evidence="3" id="KW-1185">Reference proteome</keyword>
<sequence length="346" mass="39892">MYNEFETGNESLVHGTPLCKWDEKKTTLTAALNPVLTKYESIKDDIEHIAKAWCSIINGAQDQSEGGKKMEGDFYYLFYYWLGDKVWKSERESKPFSDVMNEIYTALKEVHSSIQYGEICTKDIDQSTFNEMKLAYEYYMDHEKIKEQLEGAKREGYPCTVQYSELLDKTVSAYNNVYGSLHGEERSGNRYCDKFKEMFNHYDTVNPQEIKCENVYTEKSTADIGTTAAISSIVGIGALPTIAYLLYKVSKYNILPSWISNHFGGGNSNRNRTNRKKRTIENDFDTLTDTSTLYSTDLSTTSTEDNSTIYNEREEQTIDHNNKGNHNRDKDNNKSRRQEILVMTLH</sequence>
<dbReference type="VEuPathDB" id="PlasmoDB:PCOAH_00013140"/>
<gene>
    <name evidence="2" type="ORF">PCOAH_00013140</name>
</gene>
<dbReference type="Proteomes" id="UP000092716">
    <property type="component" value="Chromosome 6"/>
</dbReference>
<feature type="compositionally biased region" description="Basic and acidic residues" evidence="1">
    <location>
        <begin position="311"/>
        <end position="339"/>
    </location>
</feature>
<dbReference type="OrthoDB" id="389190at2759"/>
<dbReference type="KEGG" id="pcot:PCOAH_00013140"/>